<dbReference type="HOGENOM" id="CLU_1477664_0_0_1"/>
<evidence type="ECO:0000313" key="1">
    <source>
        <dbReference type="EMBL" id="CCA25687.1"/>
    </source>
</evidence>
<reference evidence="1" key="1">
    <citation type="journal article" date="2011" name="PLoS Biol.">
        <title>Gene gain and loss during evolution of obligate parasitism in the white rust pathogen of Arabidopsis thaliana.</title>
        <authorList>
            <person name="Kemen E."/>
            <person name="Gardiner A."/>
            <person name="Schultz-Larsen T."/>
            <person name="Kemen A.C."/>
            <person name="Balmuth A.L."/>
            <person name="Robert-Seilaniantz A."/>
            <person name="Bailey K."/>
            <person name="Holub E."/>
            <person name="Studholme D.J."/>
            <person name="Maclean D."/>
            <person name="Jones J.D."/>
        </authorList>
    </citation>
    <scope>NUCLEOTIDE SEQUENCE</scope>
</reference>
<sequence>MLVINCGDWEGRLSVHQKCRLHWQHTRFLDGDIIMRASMIALCGTQKSSLRYELLDNADALKQVDHIGKRLASRQCKSTALALQERRYLTPFKMDDTHSIIDTWIPKLYFSTSHITKVLFKYWHEVGLRPHTWHPCWIDAYHLVLLDTAMNTHTRNKPFCPRCVDSIPATDAAPMLESNSEKH</sequence>
<reference evidence="1" key="2">
    <citation type="submission" date="2011-02" db="EMBL/GenBank/DDBJ databases">
        <authorList>
            <person name="MacLean D."/>
        </authorList>
    </citation>
    <scope>NUCLEOTIDE SEQUENCE</scope>
</reference>
<protein>
    <submittedName>
        <fullName evidence="1">AlNc14C313G10510 protein</fullName>
    </submittedName>
</protein>
<name>F0WW68_9STRA</name>
<dbReference type="AlphaFoldDB" id="F0WW68"/>
<gene>
    <name evidence="1" type="primary">AlNc14C313G10510</name>
    <name evidence="1" type="ORF">ALNC14_118310</name>
</gene>
<organism evidence="1">
    <name type="scientific">Albugo laibachii Nc14</name>
    <dbReference type="NCBI Taxonomy" id="890382"/>
    <lineage>
        <taxon>Eukaryota</taxon>
        <taxon>Sar</taxon>
        <taxon>Stramenopiles</taxon>
        <taxon>Oomycota</taxon>
        <taxon>Peronosporomycetes</taxon>
        <taxon>Albuginales</taxon>
        <taxon>Albuginaceae</taxon>
        <taxon>Albugo</taxon>
    </lineage>
</organism>
<dbReference type="EMBL" id="FR824358">
    <property type="protein sequence ID" value="CCA25687.1"/>
    <property type="molecule type" value="Genomic_DNA"/>
</dbReference>
<accession>F0WW68</accession>
<proteinExistence type="predicted"/>